<accession>A0AAD6IQA8</accession>
<dbReference type="Proteomes" id="UP001221413">
    <property type="component" value="Unassembled WGS sequence"/>
</dbReference>
<sequence>MRPRTSTTLAASIALVSSTSAALSIPSASAIPFANLHTRATGPGTGIPDATVYTNLWINKGLTLPENYELATALIALQAGLDTIEATNPDKRCIQRKVPGIDRADGEPVWCQDGISVRYAWFDPFGAESTVGQGFKDDTCLGIIQRAYDFVRYIIQPDRESGEVENRRKLTMNPRTHCYQPGVFQPLGLVQVTNDDTWGVSIAKEKCGGYGPVQGCKYAG</sequence>
<evidence type="ECO:0000256" key="1">
    <source>
        <dbReference type="SAM" id="SignalP"/>
    </source>
</evidence>
<proteinExistence type="predicted"/>
<keyword evidence="3" id="KW-1185">Reference proteome</keyword>
<feature type="chain" id="PRO_5042233623" evidence="1">
    <location>
        <begin position="22"/>
        <end position="220"/>
    </location>
</feature>
<evidence type="ECO:0000313" key="3">
    <source>
        <dbReference type="Proteomes" id="UP001221413"/>
    </source>
</evidence>
<comment type="caution">
    <text evidence="2">The sequence shown here is derived from an EMBL/GenBank/DDBJ whole genome shotgun (WGS) entry which is preliminary data.</text>
</comment>
<organism evidence="2 3">
    <name type="scientific">Drechslerella dactyloides</name>
    <name type="common">Nematode-trapping fungus</name>
    <name type="synonym">Arthrobotrys dactyloides</name>
    <dbReference type="NCBI Taxonomy" id="74499"/>
    <lineage>
        <taxon>Eukaryota</taxon>
        <taxon>Fungi</taxon>
        <taxon>Dikarya</taxon>
        <taxon>Ascomycota</taxon>
        <taxon>Pezizomycotina</taxon>
        <taxon>Orbiliomycetes</taxon>
        <taxon>Orbiliales</taxon>
        <taxon>Orbiliaceae</taxon>
        <taxon>Drechslerella</taxon>
    </lineage>
</organism>
<evidence type="ECO:0000313" key="2">
    <source>
        <dbReference type="EMBL" id="KAJ6256520.1"/>
    </source>
</evidence>
<name>A0AAD6IQA8_DREDA</name>
<dbReference type="AlphaFoldDB" id="A0AAD6IQA8"/>
<dbReference type="EMBL" id="JAQGDS010000012">
    <property type="protein sequence ID" value="KAJ6256520.1"/>
    <property type="molecule type" value="Genomic_DNA"/>
</dbReference>
<reference evidence="2" key="1">
    <citation type="submission" date="2023-01" db="EMBL/GenBank/DDBJ databases">
        <title>The chitinases involved in constricting ring structure development in the nematode-trapping fungus Drechslerella dactyloides.</title>
        <authorList>
            <person name="Wang R."/>
            <person name="Zhang L."/>
            <person name="Tang P."/>
            <person name="Li S."/>
            <person name="Liang L."/>
        </authorList>
    </citation>
    <scope>NUCLEOTIDE SEQUENCE</scope>
    <source>
        <strain evidence="2">YMF1.00031</strain>
    </source>
</reference>
<gene>
    <name evidence="2" type="ORF">Dda_8382</name>
</gene>
<feature type="signal peptide" evidence="1">
    <location>
        <begin position="1"/>
        <end position="21"/>
    </location>
</feature>
<protein>
    <submittedName>
        <fullName evidence="2">Uncharacterized protein</fullName>
    </submittedName>
</protein>
<keyword evidence="1" id="KW-0732">Signal</keyword>